<feature type="transmembrane region" description="Helical" evidence="1">
    <location>
        <begin position="96"/>
        <end position="117"/>
    </location>
</feature>
<sequence length="483" mass="54471">MENYYDLLGLQPGCSKRQLKKAYHAAIRRLETGDLIGEERLEQAYRNINADRKHQKLEKKKHGFWKTSKESRARFTGPRGSEAAINVIKRFGFRELICALGVILISWAFYLLCSFVTPNLFPVSQYPLLAKTFSQRLVAAVTQLTLYVVLVIAYICHSLRRRTNGLRRLRLGFIFGCALLIVAFFVPQNQIGNTVSLLRDMKPLKQNTFAVTNNILLEDAFLQTKNSFGNLYTYKAGKSNKVFIPESLLEDPEGTVHQAVVTFLPHTHAAAKVNVRAMENHMFGSIGDCFFLDFPTNKNIKSIYLRRSDATLVIERTDSIGVVKAKLSELDLKDKNGQPVPFTITADKMAAAILPDDRLLVSFTVEDDDGHNTCVAAVIDQITGAIMGHWRLKGEFPFKLFSCADKYYLFTQSLVKTSFVDRVYYMQIYDPAQNKIVHTAPESYSLGSAPHIGSFDSNCVWISKHSNGEDPIGKFTVPKDLMN</sequence>
<dbReference type="CDD" id="cd06257">
    <property type="entry name" value="DnaJ"/>
    <property type="match status" value="1"/>
</dbReference>
<keyword evidence="1" id="KW-1133">Transmembrane helix</keyword>
<keyword evidence="1" id="KW-0812">Transmembrane</keyword>
<accession>A0A7G9WKV8</accession>
<dbReference type="Proteomes" id="UP000516046">
    <property type="component" value="Chromosome"/>
</dbReference>
<feature type="transmembrane region" description="Helical" evidence="1">
    <location>
        <begin position="137"/>
        <end position="157"/>
    </location>
</feature>
<evidence type="ECO:0000313" key="2">
    <source>
        <dbReference type="EMBL" id="QNO19320.1"/>
    </source>
</evidence>
<evidence type="ECO:0000256" key="1">
    <source>
        <dbReference type="SAM" id="Phobius"/>
    </source>
</evidence>
<dbReference type="AlphaFoldDB" id="A0A7G9WKV8"/>
<dbReference type="KEGG" id="caml:H6X83_06905"/>
<protein>
    <recommendedName>
        <fullName evidence="4">J domain-containing protein</fullName>
    </recommendedName>
</protein>
<keyword evidence="1" id="KW-0472">Membrane</keyword>
<dbReference type="InterPro" id="IPR001623">
    <property type="entry name" value="DnaJ_domain"/>
</dbReference>
<dbReference type="EMBL" id="CP060696">
    <property type="protein sequence ID" value="QNO19320.1"/>
    <property type="molecule type" value="Genomic_DNA"/>
</dbReference>
<proteinExistence type="predicted"/>
<keyword evidence="3" id="KW-1185">Reference proteome</keyword>
<dbReference type="RefSeq" id="WP_212508386.1">
    <property type="nucleotide sequence ID" value="NZ_CP060696.1"/>
</dbReference>
<organism evidence="2 3">
    <name type="scientific">Caproicibacterium amylolyticum</name>
    <dbReference type="NCBI Taxonomy" id="2766537"/>
    <lineage>
        <taxon>Bacteria</taxon>
        <taxon>Bacillati</taxon>
        <taxon>Bacillota</taxon>
        <taxon>Clostridia</taxon>
        <taxon>Eubacteriales</taxon>
        <taxon>Oscillospiraceae</taxon>
        <taxon>Caproicibacterium</taxon>
    </lineage>
</organism>
<gene>
    <name evidence="2" type="ORF">H6X83_06905</name>
</gene>
<reference evidence="2 3" key="1">
    <citation type="submission" date="2020-08" db="EMBL/GenBank/DDBJ databases">
        <authorList>
            <person name="Ren C."/>
            <person name="Gu Y."/>
            <person name="Xu Y."/>
        </authorList>
    </citation>
    <scope>NUCLEOTIDE SEQUENCE [LARGE SCALE GENOMIC DNA]</scope>
    <source>
        <strain evidence="2 3">LBM18003</strain>
    </source>
</reference>
<name>A0A7G9WKV8_9FIRM</name>
<evidence type="ECO:0000313" key="3">
    <source>
        <dbReference type="Proteomes" id="UP000516046"/>
    </source>
</evidence>
<evidence type="ECO:0008006" key="4">
    <source>
        <dbReference type="Google" id="ProtNLM"/>
    </source>
</evidence>
<feature type="transmembrane region" description="Helical" evidence="1">
    <location>
        <begin position="169"/>
        <end position="186"/>
    </location>
</feature>